<evidence type="ECO:0000256" key="1">
    <source>
        <dbReference type="SAM" id="MobiDB-lite"/>
    </source>
</evidence>
<reference evidence="3 4" key="1">
    <citation type="journal article" date="2017" name="Syst. Appl. Microbiol.">
        <title>Soybeans inoculated with root zone soils of Canadian native legumes harbour diverse and novel Bradyrhizobium spp. that possess agricultural potential.</title>
        <authorList>
            <person name="Bromfield E.S.P."/>
            <person name="Cloutier S."/>
            <person name="Tambong J.T."/>
            <person name="Tran Thi T.V."/>
        </authorList>
    </citation>
    <scope>NUCLEOTIDE SEQUENCE [LARGE SCALE GENOMIC DNA]</scope>
    <source>
        <strain evidence="3 4">323S2</strain>
    </source>
</reference>
<dbReference type="EMBL" id="CP088280">
    <property type="protein sequence ID" value="UGX92539.1"/>
    <property type="molecule type" value="Genomic_DNA"/>
</dbReference>
<evidence type="ECO:0000313" key="2">
    <source>
        <dbReference type="EMBL" id="NYY91464.1"/>
    </source>
</evidence>
<accession>A0A7Z0QBM2</accession>
<dbReference type="EMBL" id="JACBFH010000001">
    <property type="protein sequence ID" value="NYY91464.1"/>
    <property type="molecule type" value="Genomic_DNA"/>
</dbReference>
<feature type="region of interest" description="Disordered" evidence="1">
    <location>
        <begin position="152"/>
        <end position="291"/>
    </location>
</feature>
<reference evidence="3 4" key="3">
    <citation type="journal article" date="2022" name="Int. J. Syst. Evol. Microbiol.">
        <title>Strains of Bradyrhizobium barranii sp. nov. associated with legumes native to Canada are symbionts of soybeans and belong to different subspecies (subsp. barranii subsp. nov. and subsp. apii subsp. nov.) and symbiovars (sv. glycinearum and sv. septentrionale).</title>
        <authorList>
            <person name="Bromfield E.S.P."/>
            <person name="Cloutier S."/>
            <person name="Wasai-Hara S."/>
            <person name="Minamisawa K."/>
        </authorList>
    </citation>
    <scope>NUCLEOTIDE SEQUENCE [LARGE SCALE GENOMIC DNA]</scope>
    <source>
        <strain evidence="3 4">323S2</strain>
    </source>
</reference>
<organism evidence="2">
    <name type="scientific">Bradyrhizobium barranii subsp. barranii</name>
    <dbReference type="NCBI Taxonomy" id="2823807"/>
    <lineage>
        <taxon>Bacteria</taxon>
        <taxon>Pseudomonadati</taxon>
        <taxon>Pseudomonadota</taxon>
        <taxon>Alphaproteobacteria</taxon>
        <taxon>Hyphomicrobiales</taxon>
        <taxon>Nitrobacteraceae</taxon>
        <taxon>Bradyrhizobium</taxon>
        <taxon>Bradyrhizobium barranii</taxon>
    </lineage>
</organism>
<evidence type="ECO:0008006" key="5">
    <source>
        <dbReference type="Google" id="ProtNLM"/>
    </source>
</evidence>
<dbReference type="GeneID" id="92969643"/>
<dbReference type="AlphaFoldDB" id="A0A7Z0QBM2"/>
<feature type="compositionally biased region" description="Low complexity" evidence="1">
    <location>
        <begin position="256"/>
        <end position="267"/>
    </location>
</feature>
<reference evidence="2" key="2">
    <citation type="submission" date="2020-06" db="EMBL/GenBank/DDBJ databases">
        <title>Whole Genome Sequence of Bradyrhizobium sp. Strain 323S2.</title>
        <authorList>
            <person name="Bromfield E.S.P."/>
        </authorList>
    </citation>
    <scope>NUCLEOTIDE SEQUENCE [LARGE SCALE GENOMIC DNA]</scope>
    <source>
        <strain evidence="2">323S2</strain>
    </source>
</reference>
<dbReference type="RefSeq" id="WP_018647405.1">
    <property type="nucleotide sequence ID" value="NZ_CP088280.1"/>
</dbReference>
<name>A0A7Z0QBM2_9BRAD</name>
<evidence type="ECO:0000313" key="3">
    <source>
        <dbReference type="EMBL" id="UGX92539.1"/>
    </source>
</evidence>
<proteinExistence type="predicted"/>
<protein>
    <recommendedName>
        <fullName evidence="5">Type III effector protein XopD</fullName>
    </recommendedName>
</protein>
<gene>
    <name evidence="3" type="ORF">G6321_00043815</name>
    <name evidence="2" type="ORF">G6321_24545</name>
</gene>
<sequence length="314" mass="34298">MENAQQDNPEVENHQLEAELDEEVDRYAGRRGTRIKAALKKLREVGAGNALAPDLRRLAPHGADATLIHMWAAAEKATHRIEPKTIDRQARRMSKLSEWLRTHDRPPMAGRLSTPAFVRDLEEYRRETNDKKINADLVKLGGYEQILEANRALGLRPPEDPGQPSWEAARQPHALQGPPATPASPSAGAWDWLGEQIHGPNISMPAPPSHWQAGSSQQLPATPATPSAGAWNWLGEQIQGPASPEPAPHWGAQAHPPLELPATPATPSQGAWAWLGQQMQDSASPSCVRPRSSNIYGGLDSFVDLDPPHTPRLA</sequence>
<dbReference type="Proteomes" id="UP000564836">
    <property type="component" value="Chromosome"/>
</dbReference>
<evidence type="ECO:0000313" key="4">
    <source>
        <dbReference type="Proteomes" id="UP000564836"/>
    </source>
</evidence>
<feature type="compositionally biased region" description="Polar residues" evidence="1">
    <location>
        <begin position="277"/>
        <end position="291"/>
    </location>
</feature>
<feature type="region of interest" description="Disordered" evidence="1">
    <location>
        <begin position="1"/>
        <end position="24"/>
    </location>
</feature>